<dbReference type="AlphaFoldDB" id="A0A4U8WF94"/>
<evidence type="ECO:0000313" key="1">
    <source>
        <dbReference type="EMBL" id="VFB05141.1"/>
    </source>
</evidence>
<protein>
    <submittedName>
        <fullName evidence="1">Uncharacterized protein</fullName>
    </submittedName>
</protein>
<gene>
    <name evidence="1" type="ORF">NCTC12078_03196</name>
</gene>
<dbReference type="EMBL" id="LR215974">
    <property type="protein sequence ID" value="VFB05141.1"/>
    <property type="molecule type" value="Genomic_DNA"/>
</dbReference>
<dbReference type="Proteomes" id="UP000290013">
    <property type="component" value="Chromosome"/>
</dbReference>
<sequence length="630" mass="69068">MANLETILSWFQTGDKPTQEEFKQTFSSFRHKDTKIPITEVDGLESSLNNKLNFDDLPSNMALVDEGQPSDVFNKEQIMAMAMMLSDYVKDGKIRADKIEALGLTDLIESNERNIAEFAANSGKYEFQQNDFIAVPDDKRNFSLFIFKGEEKSDTKNYLPTGLTNITMSMVEGLQSALNTKLDKPVVNGNYFVRMNGTASYQSINPGSDHLLFWNGSEFKNSNIFRENSGLKYGIGTTTPAEQLHLTSRARMSGLVLENNTETLPQQLTYSSKKFFGTDDAGVKRPLMFADYGGFLNLVNTLSQSQKDAIGSTWNAQYSNGALNVYSITPTVIKNDHVVRYLILQGLNLNVSPLSTTVKFIPVGNALGSGEIDCLGFQTFADGKTMIVSIYGDALPAGIQYNIVIRTTSPIVQTHRTTSFVNVASSINNIDISNINWTKLAYTAGQENNIFTTNGGLFSYSSSSNNKAYAYEPNTFVGAIKSGLIFPANTNFYLEMNVSLSFNTGGSSDVFDFYAYLGLLQNSIPLSLSDNTFLRLISSTFRSGAYYSPAMWNNLITGDNKIEPGSTTSMNANVIIMRQGNIYTQVLTVGAGALVQSITSSTEAISISLAVTNGSTLKSFNGSIVQAFTF</sequence>
<dbReference type="RefSeq" id="WP_130915148.1">
    <property type="nucleotide sequence ID" value="NZ_LR215974.1"/>
</dbReference>
<proteinExistence type="predicted"/>
<evidence type="ECO:0000313" key="2">
    <source>
        <dbReference type="Proteomes" id="UP000290013"/>
    </source>
</evidence>
<accession>A0A4U8WF94</accession>
<dbReference type="KEGG" id="ctai:NCTC12078_03196"/>
<name>A0A4U8WF94_9FLAO</name>
<organism evidence="1 2">
    <name type="scientific">Chryseobacterium taihuense</name>
    <dbReference type="NCBI Taxonomy" id="1141221"/>
    <lineage>
        <taxon>Bacteria</taxon>
        <taxon>Pseudomonadati</taxon>
        <taxon>Bacteroidota</taxon>
        <taxon>Flavobacteriia</taxon>
        <taxon>Flavobacteriales</taxon>
        <taxon>Weeksellaceae</taxon>
        <taxon>Chryseobacterium group</taxon>
        <taxon>Chryseobacterium</taxon>
    </lineage>
</organism>
<reference evidence="1 2" key="1">
    <citation type="submission" date="2019-02" db="EMBL/GenBank/DDBJ databases">
        <authorList>
            <consortium name="Pathogen Informatics"/>
        </authorList>
    </citation>
    <scope>NUCLEOTIDE SEQUENCE [LARGE SCALE GENOMIC DNA]</scope>
    <source>
        <strain evidence="1 2">3012STDY6944375</strain>
    </source>
</reference>